<evidence type="ECO:0000256" key="2">
    <source>
        <dbReference type="SAM" id="Phobius"/>
    </source>
</evidence>
<dbReference type="Gene3D" id="2.60.120.1440">
    <property type="match status" value="1"/>
</dbReference>
<evidence type="ECO:0000313" key="5">
    <source>
        <dbReference type="EMBL" id="GAA3990031.1"/>
    </source>
</evidence>
<feature type="transmembrane region" description="Helical" evidence="2">
    <location>
        <begin position="73"/>
        <end position="94"/>
    </location>
</feature>
<evidence type="ECO:0000259" key="3">
    <source>
        <dbReference type="Pfam" id="PF04773"/>
    </source>
</evidence>
<dbReference type="Proteomes" id="UP001500742">
    <property type="component" value="Unassembled WGS sequence"/>
</dbReference>
<feature type="region of interest" description="Disordered" evidence="1">
    <location>
        <begin position="159"/>
        <end position="190"/>
    </location>
</feature>
<evidence type="ECO:0000313" key="6">
    <source>
        <dbReference type="Proteomes" id="UP001500742"/>
    </source>
</evidence>
<feature type="domain" description="FecR protein" evidence="3">
    <location>
        <begin position="196"/>
        <end position="289"/>
    </location>
</feature>
<dbReference type="InterPro" id="IPR032508">
    <property type="entry name" value="FecR_C"/>
</dbReference>
<dbReference type="InterPro" id="IPR006860">
    <property type="entry name" value="FecR"/>
</dbReference>
<gene>
    <name evidence="5" type="ORF">GCM10022210_49380</name>
</gene>
<dbReference type="Pfam" id="PF16344">
    <property type="entry name" value="FecR_C"/>
    <property type="match status" value="1"/>
</dbReference>
<evidence type="ECO:0000259" key="4">
    <source>
        <dbReference type="Pfam" id="PF16344"/>
    </source>
</evidence>
<sequence>MNQEELNNLIDKVNEGAASEDELYLYTTYLNQITSGEEAWKVEELGTEESVKIELENRIEGIRKPNEVKKIRLWPRVAVAAAVVAAIGFGVWFYTNEIASSQNTSHNDVLVNDIEPGKNTATLTLADGTAIPLSDTKTGVVVGAKLKYSDGTSINSPSAGKASYFGSGKNGKKTDKLAEGDGSPQGGRRSTMLIASTPKGGTYQVILPDGTHVWLNADSKISFPVEFSGGIRKIMLSGEAYFEVEKDRKHPFVVQTDKQEVTVLGTHFNINAYKDESSTKTTLLEGSVRVVALAAPGRELALRQRDVNEVILKPQQQSIIDVNKMEVIQANIEEVISWKKNYFRFNDEKLYSVMRKLARWYNVEVGYEDNVTNDGFTGTIARDKNISQVLSMLEKTKGIHFKIEGKKITVMK</sequence>
<organism evidence="5 6">
    <name type="scientific">Mucilaginibacter dorajii</name>
    <dbReference type="NCBI Taxonomy" id="692994"/>
    <lineage>
        <taxon>Bacteria</taxon>
        <taxon>Pseudomonadati</taxon>
        <taxon>Bacteroidota</taxon>
        <taxon>Sphingobacteriia</taxon>
        <taxon>Sphingobacteriales</taxon>
        <taxon>Sphingobacteriaceae</taxon>
        <taxon>Mucilaginibacter</taxon>
    </lineage>
</organism>
<dbReference type="PANTHER" id="PTHR30273:SF2">
    <property type="entry name" value="PROTEIN FECR"/>
    <property type="match status" value="1"/>
</dbReference>
<proteinExistence type="predicted"/>
<dbReference type="RefSeq" id="WP_259086798.1">
    <property type="nucleotide sequence ID" value="NZ_BAAAZC010000031.1"/>
</dbReference>
<evidence type="ECO:0000256" key="1">
    <source>
        <dbReference type="SAM" id="MobiDB-lite"/>
    </source>
</evidence>
<dbReference type="EMBL" id="BAAAZC010000031">
    <property type="protein sequence ID" value="GAA3990031.1"/>
    <property type="molecule type" value="Genomic_DNA"/>
</dbReference>
<accession>A0ABP7R0A6</accession>
<keyword evidence="6" id="KW-1185">Reference proteome</keyword>
<feature type="domain" description="Protein FecR C-terminal" evidence="4">
    <location>
        <begin position="342"/>
        <end position="410"/>
    </location>
</feature>
<reference evidence="6" key="1">
    <citation type="journal article" date="2019" name="Int. J. Syst. Evol. Microbiol.">
        <title>The Global Catalogue of Microorganisms (GCM) 10K type strain sequencing project: providing services to taxonomists for standard genome sequencing and annotation.</title>
        <authorList>
            <consortium name="The Broad Institute Genomics Platform"/>
            <consortium name="The Broad Institute Genome Sequencing Center for Infectious Disease"/>
            <person name="Wu L."/>
            <person name="Ma J."/>
        </authorList>
    </citation>
    <scope>NUCLEOTIDE SEQUENCE [LARGE SCALE GENOMIC DNA]</scope>
    <source>
        <strain evidence="6">JCM 16601</strain>
    </source>
</reference>
<keyword evidence="2" id="KW-0812">Transmembrane</keyword>
<keyword evidence="2" id="KW-1133">Transmembrane helix</keyword>
<dbReference type="Gene3D" id="3.55.50.30">
    <property type="match status" value="1"/>
</dbReference>
<dbReference type="Pfam" id="PF04773">
    <property type="entry name" value="FecR"/>
    <property type="match status" value="1"/>
</dbReference>
<comment type="caution">
    <text evidence="5">The sequence shown here is derived from an EMBL/GenBank/DDBJ whole genome shotgun (WGS) entry which is preliminary data.</text>
</comment>
<protein>
    <submittedName>
        <fullName evidence="5">DUF4974 domain-containing protein</fullName>
    </submittedName>
</protein>
<name>A0ABP7R0A6_9SPHI</name>
<keyword evidence="2" id="KW-0472">Membrane</keyword>
<dbReference type="PANTHER" id="PTHR30273">
    <property type="entry name" value="PERIPLASMIC SIGNAL SENSOR AND SIGMA FACTOR ACTIVATOR FECR-RELATED"/>
    <property type="match status" value="1"/>
</dbReference>
<dbReference type="InterPro" id="IPR012373">
    <property type="entry name" value="Ferrdict_sens_TM"/>
</dbReference>